<feature type="chain" id="PRO_5035203626" description="laccase" evidence="14">
    <location>
        <begin position="25"/>
        <end position="619"/>
    </location>
</feature>
<name>A0A8J6D8E1_9ROSI</name>
<keyword evidence="12" id="KW-0325">Glycoprotein</keyword>
<dbReference type="InterPro" id="IPR011706">
    <property type="entry name" value="Cu-oxidase_C"/>
</dbReference>
<dbReference type="GO" id="GO:0052716">
    <property type="term" value="F:hydroquinone:oxygen oxidoreductase activity"/>
    <property type="evidence" value="ECO:0007669"/>
    <property type="project" value="UniProtKB-EC"/>
</dbReference>
<keyword evidence="7" id="KW-0964">Secreted</keyword>
<keyword evidence="11" id="KW-0186">Copper</keyword>
<comment type="cofactor">
    <cofactor evidence="2">
        <name>Cu cation</name>
        <dbReference type="ChEBI" id="CHEBI:23378"/>
    </cofactor>
</comment>
<comment type="similarity">
    <text evidence="4">Belongs to the multicopper oxidase family.</text>
</comment>
<dbReference type="GO" id="GO:0005507">
    <property type="term" value="F:copper ion binding"/>
    <property type="evidence" value="ECO:0007669"/>
    <property type="project" value="InterPro"/>
</dbReference>
<reference evidence="18 19" key="1">
    <citation type="journal article" date="2021" name="bioRxiv">
        <title>The Gossypium anomalum genome as a resource for cotton improvement and evolutionary analysis of hybrid incompatibility.</title>
        <authorList>
            <person name="Grover C.E."/>
            <person name="Yuan D."/>
            <person name="Arick M.A."/>
            <person name="Miller E.R."/>
            <person name="Hu G."/>
            <person name="Peterson D.G."/>
            <person name="Wendel J.F."/>
            <person name="Udall J.A."/>
        </authorList>
    </citation>
    <scope>NUCLEOTIDE SEQUENCE [LARGE SCALE GENOMIC DNA]</scope>
    <source>
        <strain evidence="18">JFW-Udall</strain>
        <tissue evidence="18">Leaf</tissue>
    </source>
</reference>
<dbReference type="AlphaFoldDB" id="A0A8J6D8E1"/>
<dbReference type="Pfam" id="PF00394">
    <property type="entry name" value="Cu-oxidase"/>
    <property type="match status" value="1"/>
</dbReference>
<keyword evidence="8" id="KW-0479">Metal-binding</keyword>
<evidence type="ECO:0000313" key="18">
    <source>
        <dbReference type="EMBL" id="KAG8499464.1"/>
    </source>
</evidence>
<evidence type="ECO:0000256" key="5">
    <source>
        <dbReference type="ARBA" id="ARBA00012297"/>
    </source>
</evidence>
<dbReference type="CDD" id="cd13875">
    <property type="entry name" value="CuRO_2_LCC_plant"/>
    <property type="match status" value="1"/>
</dbReference>
<dbReference type="PROSITE" id="PS00079">
    <property type="entry name" value="MULTICOPPER_OXIDASE1"/>
    <property type="match status" value="1"/>
</dbReference>
<dbReference type="InterPro" id="IPR034285">
    <property type="entry name" value="CuRO_2_LCC"/>
</dbReference>
<evidence type="ECO:0000256" key="8">
    <source>
        <dbReference type="ARBA" id="ARBA00022723"/>
    </source>
</evidence>
<proteinExistence type="inferred from homology"/>
<keyword evidence="19" id="KW-1185">Reference proteome</keyword>
<evidence type="ECO:0000256" key="1">
    <source>
        <dbReference type="ARBA" id="ARBA00000349"/>
    </source>
</evidence>
<dbReference type="SUPFAM" id="SSF49503">
    <property type="entry name" value="Cupredoxins"/>
    <property type="match status" value="3"/>
</dbReference>
<evidence type="ECO:0000256" key="2">
    <source>
        <dbReference type="ARBA" id="ARBA00001935"/>
    </source>
</evidence>
<evidence type="ECO:0000259" key="17">
    <source>
        <dbReference type="Pfam" id="PF07732"/>
    </source>
</evidence>
<dbReference type="InterPro" id="IPR011707">
    <property type="entry name" value="Cu-oxidase-like_N"/>
</dbReference>
<evidence type="ECO:0000256" key="4">
    <source>
        <dbReference type="ARBA" id="ARBA00010609"/>
    </source>
</evidence>
<dbReference type="CDD" id="cd13849">
    <property type="entry name" value="CuRO_1_LCC_plant"/>
    <property type="match status" value="1"/>
</dbReference>
<evidence type="ECO:0000313" key="19">
    <source>
        <dbReference type="Proteomes" id="UP000701853"/>
    </source>
</evidence>
<dbReference type="EMBL" id="JAHUZN010000003">
    <property type="protein sequence ID" value="KAG8499464.1"/>
    <property type="molecule type" value="Genomic_DNA"/>
</dbReference>
<dbReference type="Gene3D" id="2.60.40.420">
    <property type="entry name" value="Cupredoxins - blue copper proteins"/>
    <property type="match status" value="3"/>
</dbReference>
<dbReference type="Pfam" id="PF07732">
    <property type="entry name" value="Cu-oxidase_3"/>
    <property type="match status" value="1"/>
</dbReference>
<dbReference type="PANTHER" id="PTHR11709">
    <property type="entry name" value="MULTI-COPPER OXIDASE"/>
    <property type="match status" value="1"/>
</dbReference>
<keyword evidence="13" id="KW-0439">Lignin degradation</keyword>
<dbReference type="GO" id="GO:0048046">
    <property type="term" value="C:apoplast"/>
    <property type="evidence" value="ECO:0007669"/>
    <property type="project" value="UniProtKB-SubCell"/>
</dbReference>
<dbReference type="OrthoDB" id="2121828at2759"/>
<evidence type="ECO:0000256" key="11">
    <source>
        <dbReference type="ARBA" id="ARBA00023008"/>
    </source>
</evidence>
<accession>A0A8J6D8E1</accession>
<keyword evidence="9" id="KW-0677">Repeat</keyword>
<evidence type="ECO:0000256" key="13">
    <source>
        <dbReference type="ARBA" id="ARBA00023185"/>
    </source>
</evidence>
<evidence type="ECO:0000256" key="6">
    <source>
        <dbReference type="ARBA" id="ARBA00022523"/>
    </source>
</evidence>
<dbReference type="GO" id="GO:0046274">
    <property type="term" value="P:lignin catabolic process"/>
    <property type="evidence" value="ECO:0007669"/>
    <property type="project" value="UniProtKB-KW"/>
</dbReference>
<evidence type="ECO:0000256" key="9">
    <source>
        <dbReference type="ARBA" id="ARBA00022737"/>
    </source>
</evidence>
<dbReference type="Pfam" id="PF07731">
    <property type="entry name" value="Cu-oxidase_2"/>
    <property type="match status" value="1"/>
</dbReference>
<sequence length="619" mass="70335">MGVAPAYPLLLLFLTGISIWVVEAEVHYYDFVLAEKNFTRLCKTKSMLVVNGQFPGPTIFVHKGDTAFVNVHNHGGYGLTIHWHGVKQPRNPWSDGSAYITQCPIEPGHNFTYEVVFSEEEGTLWWHANSDWTRNTVHGAIVIYPPHGFSYPFPTPAGEQILILGTWFTYDVNKVIKEILRTGKDVPISDAYIINGQPGDFCACSKEMAYRWQVDYGKTYLIRLVNALMNEEFFFAIAGHDLIVVGIDGSYLKPFTTSYVMLSNGQTMDVLVKTNQYPGRYYMAGRQYYTDNLFFTGYDKTNASAILEYRGKYDRLSSPFFPETLPSYTDYDSATLFRKRLKSLASKEYPIDVPRYVTTQMYITASMDKIVHNFSAYMDYTLLSSLNNISWVNPSTDVLQAYYRPCNVGVQGFSRALMAFPCRNIFDIMSLEMVTISQIFHCRNLSGFYISDFPDEPPYYFDFVADLRDDSTHPLKGTKVKVLEYGEEVEIVFQSTNLLNASNEHSMYIHGHKFYVLGEGYGNFNGTRDPETYNLVDPPHLSTASLPVKGWLTIRFKANNPGVWAMHCQEGRHLIWGMNTVLIVKNGSNPETSIRTPPPNMPSCASYPSIHRALEVSAE</sequence>
<keyword evidence="10" id="KW-0560">Oxidoreductase</keyword>
<evidence type="ECO:0000259" key="15">
    <source>
        <dbReference type="Pfam" id="PF00394"/>
    </source>
</evidence>
<evidence type="ECO:0000256" key="7">
    <source>
        <dbReference type="ARBA" id="ARBA00022525"/>
    </source>
</evidence>
<dbReference type="InterPro" id="IPR008972">
    <property type="entry name" value="Cupredoxin"/>
</dbReference>
<comment type="catalytic activity">
    <reaction evidence="1">
        <text>4 hydroquinone + O2 = 4 benzosemiquinone + 2 H2O</text>
        <dbReference type="Rhea" id="RHEA:11276"/>
        <dbReference type="ChEBI" id="CHEBI:15377"/>
        <dbReference type="ChEBI" id="CHEBI:15379"/>
        <dbReference type="ChEBI" id="CHEBI:17594"/>
        <dbReference type="ChEBI" id="CHEBI:17977"/>
        <dbReference type="EC" id="1.10.3.2"/>
    </reaction>
</comment>
<dbReference type="InterPro" id="IPR034288">
    <property type="entry name" value="CuRO_1_LCC"/>
</dbReference>
<feature type="signal peptide" evidence="14">
    <location>
        <begin position="1"/>
        <end position="24"/>
    </location>
</feature>
<evidence type="ECO:0000256" key="3">
    <source>
        <dbReference type="ARBA" id="ARBA00004271"/>
    </source>
</evidence>
<evidence type="ECO:0000256" key="10">
    <source>
        <dbReference type="ARBA" id="ARBA00023002"/>
    </source>
</evidence>
<dbReference type="Proteomes" id="UP000701853">
    <property type="component" value="Chromosome 3"/>
</dbReference>
<comment type="caution">
    <text evidence="18">The sequence shown here is derived from an EMBL/GenBank/DDBJ whole genome shotgun (WGS) entry which is preliminary data.</text>
</comment>
<organism evidence="18 19">
    <name type="scientific">Gossypium anomalum</name>
    <dbReference type="NCBI Taxonomy" id="47600"/>
    <lineage>
        <taxon>Eukaryota</taxon>
        <taxon>Viridiplantae</taxon>
        <taxon>Streptophyta</taxon>
        <taxon>Embryophyta</taxon>
        <taxon>Tracheophyta</taxon>
        <taxon>Spermatophyta</taxon>
        <taxon>Magnoliopsida</taxon>
        <taxon>eudicotyledons</taxon>
        <taxon>Gunneridae</taxon>
        <taxon>Pentapetalae</taxon>
        <taxon>rosids</taxon>
        <taxon>malvids</taxon>
        <taxon>Malvales</taxon>
        <taxon>Malvaceae</taxon>
        <taxon>Malvoideae</taxon>
        <taxon>Gossypium</taxon>
    </lineage>
</organism>
<keyword evidence="6" id="KW-0052">Apoplast</keyword>
<dbReference type="EC" id="1.10.3.2" evidence="5"/>
<protein>
    <recommendedName>
        <fullName evidence="5">laccase</fullName>
        <ecNumber evidence="5">1.10.3.2</ecNumber>
    </recommendedName>
</protein>
<dbReference type="InterPro" id="IPR001117">
    <property type="entry name" value="Cu-oxidase_2nd"/>
</dbReference>
<evidence type="ECO:0000256" key="14">
    <source>
        <dbReference type="SAM" id="SignalP"/>
    </source>
</evidence>
<dbReference type="InterPro" id="IPR033138">
    <property type="entry name" value="Cu_oxidase_CS"/>
</dbReference>
<comment type="subcellular location">
    <subcellularLocation>
        <location evidence="3">Secreted</location>
        <location evidence="3">Extracellular space</location>
        <location evidence="3">Apoplast</location>
    </subcellularLocation>
</comment>
<feature type="domain" description="Plastocyanin-like" evidence="17">
    <location>
        <begin position="35"/>
        <end position="146"/>
    </location>
</feature>
<dbReference type="PANTHER" id="PTHR11709:SF379">
    <property type="entry name" value="LACCASE"/>
    <property type="match status" value="1"/>
</dbReference>
<feature type="domain" description="Plastocyanin-like" evidence="15">
    <location>
        <begin position="160"/>
        <end position="311"/>
    </location>
</feature>
<dbReference type="InterPro" id="IPR045087">
    <property type="entry name" value="Cu-oxidase_fam"/>
</dbReference>
<evidence type="ECO:0000256" key="12">
    <source>
        <dbReference type="ARBA" id="ARBA00023180"/>
    </source>
</evidence>
<evidence type="ECO:0000259" key="16">
    <source>
        <dbReference type="Pfam" id="PF07731"/>
    </source>
</evidence>
<feature type="domain" description="Plastocyanin-like" evidence="16">
    <location>
        <begin position="457"/>
        <end position="587"/>
    </location>
</feature>
<keyword evidence="14" id="KW-0732">Signal</keyword>
<gene>
    <name evidence="18" type="ORF">CXB51_006000</name>
</gene>